<proteinExistence type="predicted"/>
<accession>G8NQ13</accession>
<gene>
    <name evidence="1" type="ordered locus">AciX8_4066</name>
</gene>
<evidence type="ECO:0000313" key="2">
    <source>
        <dbReference type="Proteomes" id="UP000007113"/>
    </source>
</evidence>
<dbReference type="KEGG" id="gma:AciX8_4066"/>
<name>G8NQ13_GRAMM</name>
<sequence>MIVITSLCHNFATLVDICTPKFLSSATKMGSASYLIELPERTRYITFCSPLHGKSSPFASTK</sequence>
<reference evidence="1 2" key="1">
    <citation type="submission" date="2011-11" db="EMBL/GenBank/DDBJ databases">
        <title>Complete sequence of Granulicella mallensis MP5ACTX8.</title>
        <authorList>
            <consortium name="US DOE Joint Genome Institute"/>
            <person name="Lucas S."/>
            <person name="Copeland A."/>
            <person name="Lapidus A."/>
            <person name="Cheng J.-F."/>
            <person name="Goodwin L."/>
            <person name="Pitluck S."/>
            <person name="Peters L."/>
            <person name="Lu M."/>
            <person name="Detter J.C."/>
            <person name="Han C."/>
            <person name="Tapia R."/>
            <person name="Land M."/>
            <person name="Hauser L."/>
            <person name="Kyrpides N."/>
            <person name="Ivanova N."/>
            <person name="Mikhailova N."/>
            <person name="Pagani I."/>
            <person name="Rawat S."/>
            <person name="Mannisto M."/>
            <person name="Haggblom M."/>
            <person name="Woyke T."/>
        </authorList>
    </citation>
    <scope>NUCLEOTIDE SEQUENCE [LARGE SCALE GENOMIC DNA]</scope>
    <source>
        <strain evidence="2">ATCC BAA-1857 / DSM 23137 / MP5ACTX8</strain>
    </source>
</reference>
<dbReference type="AlphaFoldDB" id="G8NQ13"/>
<protein>
    <submittedName>
        <fullName evidence="1">Uncharacterized protein</fullName>
    </submittedName>
</protein>
<keyword evidence="2" id="KW-1185">Reference proteome</keyword>
<dbReference type="HOGENOM" id="CLU_2897878_0_0_0"/>
<dbReference type="EMBL" id="CP003130">
    <property type="protein sequence ID" value="AEU38347.1"/>
    <property type="molecule type" value="Genomic_DNA"/>
</dbReference>
<dbReference type="Proteomes" id="UP000007113">
    <property type="component" value="Chromosome"/>
</dbReference>
<organism evidence="1 2">
    <name type="scientific">Granulicella mallensis (strain ATCC BAA-1857 / DSM 23137 / MP5ACTX8)</name>
    <dbReference type="NCBI Taxonomy" id="682795"/>
    <lineage>
        <taxon>Bacteria</taxon>
        <taxon>Pseudomonadati</taxon>
        <taxon>Acidobacteriota</taxon>
        <taxon>Terriglobia</taxon>
        <taxon>Terriglobales</taxon>
        <taxon>Acidobacteriaceae</taxon>
        <taxon>Granulicella</taxon>
    </lineage>
</organism>
<evidence type="ECO:0000313" key="1">
    <source>
        <dbReference type="EMBL" id="AEU38347.1"/>
    </source>
</evidence>